<dbReference type="GO" id="GO:0005886">
    <property type="term" value="C:plasma membrane"/>
    <property type="evidence" value="ECO:0007669"/>
    <property type="project" value="UniProtKB-SubCell"/>
</dbReference>
<dbReference type="Proteomes" id="UP000095765">
    <property type="component" value="Unassembled WGS sequence"/>
</dbReference>
<reference evidence="11" key="2">
    <citation type="submission" date="2017-04" db="EMBL/GenBank/DDBJ databases">
        <title>Function of individual gut microbiota members based on whole genome sequencing of pure cultures obtained from chicken caecum.</title>
        <authorList>
            <person name="Medvecky M."/>
            <person name="Cejkova D."/>
            <person name="Polansky O."/>
            <person name="Karasova D."/>
            <person name="Kubasova T."/>
            <person name="Cizek A."/>
            <person name="Rychlik I."/>
        </authorList>
    </citation>
    <scope>NUCLEOTIDE SEQUENCE [LARGE SCALE GENOMIC DNA]</scope>
    <source>
        <strain evidence="11">An175</strain>
    </source>
</reference>
<reference evidence="8" key="3">
    <citation type="journal article" date="2018" name="BMC Genomics">
        <title>Whole genome sequencing and function prediction of 133 gut anaerobes isolated from chicken caecum in pure cultures.</title>
        <authorList>
            <person name="Medvecky M."/>
            <person name="Cejkova D."/>
            <person name="Polansky O."/>
            <person name="Karasova D."/>
            <person name="Kubasova T."/>
            <person name="Cizek A."/>
            <person name="Rychlik I."/>
        </authorList>
    </citation>
    <scope>NUCLEOTIDE SEQUENCE</scope>
    <source>
        <strain evidence="8">An175</strain>
    </source>
</reference>
<dbReference type="Pfam" id="PF02653">
    <property type="entry name" value="BPD_transp_2"/>
    <property type="match status" value="1"/>
</dbReference>
<organism evidence="7 10">
    <name type="scientific">Anaerotruncus colihominis</name>
    <dbReference type="NCBI Taxonomy" id="169435"/>
    <lineage>
        <taxon>Bacteria</taxon>
        <taxon>Bacillati</taxon>
        <taxon>Bacillota</taxon>
        <taxon>Clostridia</taxon>
        <taxon>Eubacteriales</taxon>
        <taxon>Oscillospiraceae</taxon>
        <taxon>Anaerotruncus</taxon>
    </lineage>
</organism>
<dbReference type="EMBL" id="CZBE01000018">
    <property type="protein sequence ID" value="CUP95603.1"/>
    <property type="molecule type" value="Genomic_DNA"/>
</dbReference>
<dbReference type="GeneID" id="72464116"/>
<dbReference type="Proteomes" id="UP000260828">
    <property type="component" value="Unassembled WGS sequence"/>
</dbReference>
<dbReference type="OrthoDB" id="9792579at2"/>
<protein>
    <submittedName>
        <fullName evidence="8">ABC transporter permease</fullName>
    </submittedName>
    <submittedName>
        <fullName evidence="7">L-arabinose transporter permease protein</fullName>
    </submittedName>
</protein>
<evidence type="ECO:0000256" key="5">
    <source>
        <dbReference type="ARBA" id="ARBA00023136"/>
    </source>
</evidence>
<evidence type="ECO:0000256" key="2">
    <source>
        <dbReference type="ARBA" id="ARBA00022475"/>
    </source>
</evidence>
<dbReference type="InterPro" id="IPR001851">
    <property type="entry name" value="ABC_transp_permease"/>
</dbReference>
<dbReference type="EMBL" id="NFKP01000015">
    <property type="protein sequence ID" value="OUP68670.1"/>
    <property type="molecule type" value="Genomic_DNA"/>
</dbReference>
<feature type="transmembrane region" description="Helical" evidence="6">
    <location>
        <begin position="202"/>
        <end position="225"/>
    </location>
</feature>
<evidence type="ECO:0000313" key="10">
    <source>
        <dbReference type="Proteomes" id="UP000095765"/>
    </source>
</evidence>
<feature type="transmembrane region" description="Helical" evidence="6">
    <location>
        <begin position="42"/>
        <end position="61"/>
    </location>
</feature>
<accession>A0A174SD51</accession>
<keyword evidence="4 6" id="KW-1133">Transmembrane helix</keyword>
<evidence type="ECO:0000256" key="1">
    <source>
        <dbReference type="ARBA" id="ARBA00004651"/>
    </source>
</evidence>
<evidence type="ECO:0000256" key="6">
    <source>
        <dbReference type="SAM" id="Phobius"/>
    </source>
</evidence>
<evidence type="ECO:0000313" key="9">
    <source>
        <dbReference type="EMBL" id="RGE68992.1"/>
    </source>
</evidence>
<keyword evidence="2" id="KW-1003">Cell membrane</keyword>
<evidence type="ECO:0000313" key="12">
    <source>
        <dbReference type="Proteomes" id="UP000260828"/>
    </source>
</evidence>
<feature type="transmembrane region" description="Helical" evidence="6">
    <location>
        <begin position="67"/>
        <end position="88"/>
    </location>
</feature>
<proteinExistence type="predicted"/>
<feature type="transmembrane region" description="Helical" evidence="6">
    <location>
        <begin position="12"/>
        <end position="30"/>
    </location>
</feature>
<comment type="subcellular location">
    <subcellularLocation>
        <location evidence="1">Cell membrane</location>
        <topology evidence="1">Multi-pass membrane protein</topology>
    </subcellularLocation>
</comment>
<feature type="transmembrane region" description="Helical" evidence="6">
    <location>
        <begin position="278"/>
        <end position="297"/>
    </location>
</feature>
<keyword evidence="3 6" id="KW-0812">Transmembrane</keyword>
<evidence type="ECO:0000313" key="7">
    <source>
        <dbReference type="EMBL" id="CUP95603.1"/>
    </source>
</evidence>
<dbReference type="Proteomes" id="UP000196386">
    <property type="component" value="Unassembled WGS sequence"/>
</dbReference>
<dbReference type="PANTHER" id="PTHR43370">
    <property type="entry name" value="SUGAR ABC TRANSPORTER INTEGRAL MEMBRANE PROTEIN-RELATED"/>
    <property type="match status" value="1"/>
</dbReference>
<dbReference type="GO" id="GO:0022857">
    <property type="term" value="F:transmembrane transporter activity"/>
    <property type="evidence" value="ECO:0007669"/>
    <property type="project" value="InterPro"/>
</dbReference>
<evidence type="ECO:0000313" key="11">
    <source>
        <dbReference type="Proteomes" id="UP000196386"/>
    </source>
</evidence>
<feature type="transmembrane region" description="Helical" evidence="6">
    <location>
        <begin position="95"/>
        <end position="116"/>
    </location>
</feature>
<reference evidence="7 10" key="1">
    <citation type="submission" date="2015-09" db="EMBL/GenBank/DDBJ databases">
        <authorList>
            <consortium name="Pathogen Informatics"/>
        </authorList>
    </citation>
    <scope>NUCLEOTIDE SEQUENCE [LARGE SCALE GENOMIC DNA]</scope>
    <source>
        <strain evidence="7 10">2789STDY5834939</strain>
    </source>
</reference>
<keyword evidence="5 6" id="KW-0472">Membrane</keyword>
<evidence type="ECO:0000256" key="3">
    <source>
        <dbReference type="ARBA" id="ARBA00022692"/>
    </source>
</evidence>
<evidence type="ECO:0000256" key="4">
    <source>
        <dbReference type="ARBA" id="ARBA00022989"/>
    </source>
</evidence>
<dbReference type="EMBL" id="QVME01000002">
    <property type="protein sequence ID" value="RGE68992.1"/>
    <property type="molecule type" value="Genomic_DNA"/>
</dbReference>
<dbReference type="CDD" id="cd06580">
    <property type="entry name" value="TM_PBP1_transp_TpRbsC_like"/>
    <property type="match status" value="1"/>
</dbReference>
<dbReference type="AlphaFoldDB" id="A0A174SD51"/>
<dbReference type="PANTHER" id="PTHR43370:SF1">
    <property type="entry name" value="GUANOSINE ABC TRANSPORTER PERMEASE PROTEIN NUPQ"/>
    <property type="match status" value="1"/>
</dbReference>
<gene>
    <name evidence="8" type="ORF">B5F11_12105</name>
    <name evidence="9" type="ORF">DXC40_06825</name>
    <name evidence="7" type="ORF">ERS852551_02543</name>
</gene>
<sequence>MNEVMELVLSASFGFSVLRLTTPILLAALASVISERVGVGNITMEGTMLISAFTGVVVSAYSGSAWLGFLAGVLAGALSGYVLAYIIFKLQVDDILAGIAVNLLGSGGTVFFLFALTGVRGISTSLSSKVMPSVDIPLIKDIPVLGEIVSGHNIITYLSFLAVFVIWYLLFRTPLGLRIRSVGENPDAAKSVGVNVYKTKSIALTIAGVLSGMGGVYMSMGYVSWFAKDLTAGRGWIGIAAAAMSGQHPVGAAVASIFFGVADATANTLQTINLPSQLVLMIPYVVTLLAMCVYAYYRLQKKKMQARAKTAAVKAQAQ</sequence>
<reference evidence="9 12" key="4">
    <citation type="submission" date="2018-08" db="EMBL/GenBank/DDBJ databases">
        <title>A genome reference for cultivated species of the human gut microbiota.</title>
        <authorList>
            <person name="Zou Y."/>
            <person name="Xue W."/>
            <person name="Luo G."/>
        </authorList>
    </citation>
    <scope>NUCLEOTIDE SEQUENCE [LARGE SCALE GENOMIC DNA]</scope>
    <source>
        <strain evidence="9 12">TF05-12AC</strain>
    </source>
</reference>
<evidence type="ECO:0000313" key="8">
    <source>
        <dbReference type="EMBL" id="OUP68670.1"/>
    </source>
</evidence>
<feature type="transmembrane region" description="Helical" evidence="6">
    <location>
        <begin position="154"/>
        <end position="171"/>
    </location>
</feature>
<dbReference type="RefSeq" id="WP_006876639.1">
    <property type="nucleotide sequence ID" value="NZ_CABIWA010000005.1"/>
</dbReference>
<name>A0A174SD51_9FIRM</name>